<dbReference type="PANTHER" id="PTHR22749">
    <property type="entry name" value="RIBOFLAVIN KINASE/FMN ADENYLYLTRANSFERASE"/>
    <property type="match status" value="1"/>
</dbReference>
<dbReference type="InterPro" id="IPR023465">
    <property type="entry name" value="Riboflavin_kinase_dom_sf"/>
</dbReference>
<dbReference type="SMART" id="SM00904">
    <property type="entry name" value="Flavokinase"/>
    <property type="match status" value="1"/>
</dbReference>
<evidence type="ECO:0000256" key="3">
    <source>
        <dbReference type="ARBA" id="ARBA00022630"/>
    </source>
</evidence>
<dbReference type="Gene3D" id="2.40.30.30">
    <property type="entry name" value="Riboflavin kinase-like"/>
    <property type="match status" value="1"/>
</dbReference>
<comment type="pathway">
    <text evidence="2 14">Cofactor biosynthesis; FMN biosynthesis; FMN from riboflavin (ATP route): step 1/1.</text>
</comment>
<keyword evidence="10 14" id="KW-0067">ATP-binding</keyword>
<dbReference type="EC" id="2.7.1.26" evidence="14"/>
<evidence type="ECO:0000256" key="1">
    <source>
        <dbReference type="ARBA" id="ARBA00004726"/>
    </source>
</evidence>
<evidence type="ECO:0000256" key="11">
    <source>
        <dbReference type="ARBA" id="ARBA00023268"/>
    </source>
</evidence>
<evidence type="ECO:0000256" key="7">
    <source>
        <dbReference type="ARBA" id="ARBA00022741"/>
    </source>
</evidence>
<evidence type="ECO:0000256" key="9">
    <source>
        <dbReference type="ARBA" id="ARBA00022827"/>
    </source>
</evidence>
<keyword evidence="11" id="KW-0511">Multifunctional enzyme</keyword>
<dbReference type="PANTHER" id="PTHR22749:SF6">
    <property type="entry name" value="RIBOFLAVIN KINASE"/>
    <property type="match status" value="1"/>
</dbReference>
<dbReference type="GO" id="GO:0003919">
    <property type="term" value="F:FMN adenylyltransferase activity"/>
    <property type="evidence" value="ECO:0007669"/>
    <property type="project" value="UniProtKB-EC"/>
</dbReference>
<organism evidence="16 17">
    <name type="scientific">Cytobacillus citreus</name>
    <dbReference type="NCBI Taxonomy" id="2833586"/>
    <lineage>
        <taxon>Bacteria</taxon>
        <taxon>Bacillati</taxon>
        <taxon>Bacillota</taxon>
        <taxon>Bacilli</taxon>
        <taxon>Bacillales</taxon>
        <taxon>Bacillaceae</taxon>
        <taxon>Cytobacillus</taxon>
    </lineage>
</organism>
<feature type="domain" description="Riboflavin kinase" evidence="15">
    <location>
        <begin position="186"/>
        <end position="313"/>
    </location>
</feature>
<proteinExistence type="inferred from homology"/>
<dbReference type="Pfam" id="PF01687">
    <property type="entry name" value="Flavokinase"/>
    <property type="match status" value="1"/>
</dbReference>
<dbReference type="NCBIfam" id="NF004161">
    <property type="entry name" value="PRK05627.1-4"/>
    <property type="match status" value="1"/>
</dbReference>
<keyword evidence="5 14" id="KW-0808">Transferase</keyword>
<keyword evidence="8 14" id="KW-0418">Kinase</keyword>
<dbReference type="NCBIfam" id="NF004162">
    <property type="entry name" value="PRK05627.1-5"/>
    <property type="match status" value="1"/>
</dbReference>
<dbReference type="GO" id="GO:0008531">
    <property type="term" value="F:riboflavin kinase activity"/>
    <property type="evidence" value="ECO:0007669"/>
    <property type="project" value="UniProtKB-EC"/>
</dbReference>
<evidence type="ECO:0000256" key="13">
    <source>
        <dbReference type="ARBA" id="ARBA00049494"/>
    </source>
</evidence>
<keyword evidence="4 14" id="KW-0288">FMN</keyword>
<comment type="catalytic activity">
    <reaction evidence="13 14">
        <text>FMN + ATP + H(+) = FAD + diphosphate</text>
        <dbReference type="Rhea" id="RHEA:17237"/>
        <dbReference type="ChEBI" id="CHEBI:15378"/>
        <dbReference type="ChEBI" id="CHEBI:30616"/>
        <dbReference type="ChEBI" id="CHEBI:33019"/>
        <dbReference type="ChEBI" id="CHEBI:57692"/>
        <dbReference type="ChEBI" id="CHEBI:58210"/>
        <dbReference type="EC" id="2.7.7.2"/>
    </reaction>
</comment>
<dbReference type="SUPFAM" id="SSF82114">
    <property type="entry name" value="Riboflavin kinase-like"/>
    <property type="match status" value="1"/>
</dbReference>
<comment type="catalytic activity">
    <reaction evidence="12 14">
        <text>riboflavin + ATP = FMN + ADP + H(+)</text>
        <dbReference type="Rhea" id="RHEA:14357"/>
        <dbReference type="ChEBI" id="CHEBI:15378"/>
        <dbReference type="ChEBI" id="CHEBI:30616"/>
        <dbReference type="ChEBI" id="CHEBI:57986"/>
        <dbReference type="ChEBI" id="CHEBI:58210"/>
        <dbReference type="ChEBI" id="CHEBI:456216"/>
        <dbReference type="EC" id="2.7.1.26"/>
    </reaction>
</comment>
<dbReference type="EC" id="2.7.7.2" evidence="14"/>
<evidence type="ECO:0000259" key="15">
    <source>
        <dbReference type="SMART" id="SM00904"/>
    </source>
</evidence>
<evidence type="ECO:0000256" key="14">
    <source>
        <dbReference type="PIRNR" id="PIRNR004491"/>
    </source>
</evidence>
<dbReference type="EMBL" id="JAGYPM010000001">
    <property type="protein sequence ID" value="MBS4189277.1"/>
    <property type="molecule type" value="Genomic_DNA"/>
</dbReference>
<evidence type="ECO:0000256" key="12">
    <source>
        <dbReference type="ARBA" id="ARBA00047880"/>
    </source>
</evidence>
<comment type="caution">
    <text evidence="16">The sequence shown here is derived from an EMBL/GenBank/DDBJ whole genome shotgun (WGS) entry which is preliminary data.</text>
</comment>
<evidence type="ECO:0000313" key="17">
    <source>
        <dbReference type="Proteomes" id="UP000681027"/>
    </source>
</evidence>
<dbReference type="RefSeq" id="WP_213100735.1">
    <property type="nucleotide sequence ID" value="NZ_JAGYPM010000001.1"/>
</dbReference>
<dbReference type="InterPro" id="IPR004821">
    <property type="entry name" value="Cyt_trans-like"/>
</dbReference>
<comment type="similarity">
    <text evidence="14">Belongs to the ribF family.</text>
</comment>
<reference evidence="16 17" key="1">
    <citation type="submission" date="2021-05" db="EMBL/GenBank/DDBJ databases">
        <title>Novel Bacillus species.</title>
        <authorList>
            <person name="Liu G."/>
        </authorList>
    </citation>
    <scope>NUCLEOTIDE SEQUENCE [LARGE SCALE GENOMIC DNA]</scope>
    <source>
        <strain evidence="16 17">FJAT-49705</strain>
    </source>
</reference>
<dbReference type="NCBIfam" id="TIGR00125">
    <property type="entry name" value="cyt_tran_rel"/>
    <property type="match status" value="1"/>
</dbReference>
<dbReference type="Gene3D" id="3.40.50.620">
    <property type="entry name" value="HUPs"/>
    <property type="match status" value="1"/>
</dbReference>
<sequence length="317" mass="36059">MEIISINHPHQMKKNENPELAMALGYFDGVHLGHQKVILQAKAIAEEKGYKSAVMTFDPHPSVVLGKSERHVEYITPLKDKINIMSSLGIDYLYIINFSREFANLLPQEFVDQYLIALNVQHVIAGFDYSYGKMGKGTMETLLFHSRNKFAYTVVPKLSSNDDEKISSTLIRSLIHEGKMEKIPSILGRSYTTTGTVIHGDKRGRTIGFPTANIDLLGDYLIPPVGVYCVRLFVHGIWNEGVCNIGYKPTFNNELAQKPSIEVHIFNFDQDIYGQEVTVEWHLHLRNEQKFSGIKELIAQIEKDKKKALVYFEKNNV</sequence>
<dbReference type="Pfam" id="PF06574">
    <property type="entry name" value="FAD_syn"/>
    <property type="match status" value="1"/>
</dbReference>
<dbReference type="InterPro" id="IPR002606">
    <property type="entry name" value="Riboflavin_kinase_bac"/>
</dbReference>
<dbReference type="InterPro" id="IPR015865">
    <property type="entry name" value="Riboflavin_kinase_bac/euk"/>
</dbReference>
<protein>
    <recommendedName>
        <fullName evidence="14">Riboflavin biosynthesis protein</fullName>
    </recommendedName>
    <domain>
        <recommendedName>
            <fullName evidence="14">Riboflavin kinase</fullName>
            <ecNumber evidence="14">2.7.1.26</ecNumber>
        </recommendedName>
        <alternativeName>
            <fullName evidence="14">Flavokinase</fullName>
        </alternativeName>
    </domain>
    <domain>
        <recommendedName>
            <fullName evidence="14">FMN adenylyltransferase</fullName>
            <ecNumber evidence="14">2.7.7.2</ecNumber>
        </recommendedName>
        <alternativeName>
            <fullName evidence="14">FAD pyrophosphorylase</fullName>
        </alternativeName>
        <alternativeName>
            <fullName evidence="14">FAD synthase</fullName>
        </alternativeName>
    </domain>
</protein>
<comment type="pathway">
    <text evidence="1 14">Cofactor biosynthesis; FAD biosynthesis; FAD from FMN: step 1/1.</text>
</comment>
<keyword evidence="9 14" id="KW-0274">FAD</keyword>
<evidence type="ECO:0000256" key="10">
    <source>
        <dbReference type="ARBA" id="ARBA00022840"/>
    </source>
</evidence>
<dbReference type="PIRSF" id="PIRSF004491">
    <property type="entry name" value="FAD_Synth"/>
    <property type="match status" value="1"/>
</dbReference>
<keyword evidence="3 14" id="KW-0285">Flavoprotein</keyword>
<dbReference type="NCBIfam" id="TIGR00083">
    <property type="entry name" value="ribF"/>
    <property type="match status" value="1"/>
</dbReference>
<dbReference type="InterPro" id="IPR023468">
    <property type="entry name" value="Riboflavin_kinase"/>
</dbReference>
<dbReference type="SUPFAM" id="SSF52374">
    <property type="entry name" value="Nucleotidylyl transferase"/>
    <property type="match status" value="1"/>
</dbReference>
<evidence type="ECO:0000313" key="16">
    <source>
        <dbReference type="EMBL" id="MBS4189277.1"/>
    </source>
</evidence>
<keyword evidence="7 14" id="KW-0547">Nucleotide-binding</keyword>
<name>A0ABS5NN74_9BACI</name>
<dbReference type="InterPro" id="IPR014729">
    <property type="entry name" value="Rossmann-like_a/b/a_fold"/>
</dbReference>
<keyword evidence="6 14" id="KW-0548">Nucleotidyltransferase</keyword>
<evidence type="ECO:0000256" key="5">
    <source>
        <dbReference type="ARBA" id="ARBA00022679"/>
    </source>
</evidence>
<dbReference type="CDD" id="cd02064">
    <property type="entry name" value="FAD_synthetase_N"/>
    <property type="match status" value="1"/>
</dbReference>
<evidence type="ECO:0000256" key="8">
    <source>
        <dbReference type="ARBA" id="ARBA00022777"/>
    </source>
</evidence>
<dbReference type="Proteomes" id="UP000681027">
    <property type="component" value="Unassembled WGS sequence"/>
</dbReference>
<evidence type="ECO:0000256" key="2">
    <source>
        <dbReference type="ARBA" id="ARBA00005201"/>
    </source>
</evidence>
<gene>
    <name evidence="16" type="primary">ribF</name>
    <name evidence="16" type="ORF">KHA94_03455</name>
</gene>
<accession>A0ABS5NN74</accession>
<dbReference type="InterPro" id="IPR015864">
    <property type="entry name" value="FAD_synthase"/>
</dbReference>
<keyword evidence="17" id="KW-1185">Reference proteome</keyword>
<evidence type="ECO:0000256" key="6">
    <source>
        <dbReference type="ARBA" id="ARBA00022695"/>
    </source>
</evidence>
<evidence type="ECO:0000256" key="4">
    <source>
        <dbReference type="ARBA" id="ARBA00022643"/>
    </source>
</evidence>